<dbReference type="Proteomes" id="UP001341840">
    <property type="component" value="Unassembled WGS sequence"/>
</dbReference>
<accession>A0ABU6YK13</accession>
<protein>
    <submittedName>
        <fullName evidence="1">Uncharacterized protein</fullName>
    </submittedName>
</protein>
<organism evidence="1 2">
    <name type="scientific">Stylosanthes scabra</name>
    <dbReference type="NCBI Taxonomy" id="79078"/>
    <lineage>
        <taxon>Eukaryota</taxon>
        <taxon>Viridiplantae</taxon>
        <taxon>Streptophyta</taxon>
        <taxon>Embryophyta</taxon>
        <taxon>Tracheophyta</taxon>
        <taxon>Spermatophyta</taxon>
        <taxon>Magnoliopsida</taxon>
        <taxon>eudicotyledons</taxon>
        <taxon>Gunneridae</taxon>
        <taxon>Pentapetalae</taxon>
        <taxon>rosids</taxon>
        <taxon>fabids</taxon>
        <taxon>Fabales</taxon>
        <taxon>Fabaceae</taxon>
        <taxon>Papilionoideae</taxon>
        <taxon>50 kb inversion clade</taxon>
        <taxon>dalbergioids sensu lato</taxon>
        <taxon>Dalbergieae</taxon>
        <taxon>Pterocarpus clade</taxon>
        <taxon>Stylosanthes</taxon>
    </lineage>
</organism>
<evidence type="ECO:0000313" key="1">
    <source>
        <dbReference type="EMBL" id="MED6210747.1"/>
    </source>
</evidence>
<reference evidence="1 2" key="1">
    <citation type="journal article" date="2023" name="Plants (Basel)">
        <title>Bridging the Gap: Combining Genomics and Transcriptomics Approaches to Understand Stylosanthes scabra, an Orphan Legume from the Brazilian Caatinga.</title>
        <authorList>
            <person name="Ferreira-Neto J.R.C."/>
            <person name="da Silva M.D."/>
            <person name="Binneck E."/>
            <person name="de Melo N.F."/>
            <person name="da Silva R.H."/>
            <person name="de Melo A.L.T.M."/>
            <person name="Pandolfi V."/>
            <person name="Bustamante F.O."/>
            <person name="Brasileiro-Vidal A.C."/>
            <person name="Benko-Iseppon A.M."/>
        </authorList>
    </citation>
    <scope>NUCLEOTIDE SEQUENCE [LARGE SCALE GENOMIC DNA]</scope>
    <source>
        <tissue evidence="1">Leaves</tissue>
    </source>
</reference>
<proteinExistence type="predicted"/>
<name>A0ABU6YK13_9FABA</name>
<dbReference type="EMBL" id="JASCZI010242348">
    <property type="protein sequence ID" value="MED6210747.1"/>
    <property type="molecule type" value="Genomic_DNA"/>
</dbReference>
<sequence>MITAAMISTRRIPLLELKGISPHDGSRIAKKVELQSQIEDAENILEMNLIMTPLLKQSSSYDQEVFPSVSKK</sequence>
<keyword evidence="2" id="KW-1185">Reference proteome</keyword>
<gene>
    <name evidence="1" type="ORF">PIB30_067021</name>
</gene>
<comment type="caution">
    <text evidence="1">The sequence shown here is derived from an EMBL/GenBank/DDBJ whole genome shotgun (WGS) entry which is preliminary data.</text>
</comment>
<evidence type="ECO:0000313" key="2">
    <source>
        <dbReference type="Proteomes" id="UP001341840"/>
    </source>
</evidence>